<dbReference type="HOGENOM" id="CLU_3359627_0_0_1"/>
<dbReference type="EMBL" id="AMYD01002145">
    <property type="protein sequence ID" value="EQB50080.1"/>
    <property type="molecule type" value="Genomic_DNA"/>
</dbReference>
<reference evidence="2" key="1">
    <citation type="journal article" date="2013" name="Mol. Plant Microbe Interact.">
        <title>Global aspects of pacC regulation of pathogenicity genes in Colletotrichum gloeosporioides as revealed by transcriptome analysis.</title>
        <authorList>
            <person name="Alkan N."/>
            <person name="Meng X."/>
            <person name="Friedlander G."/>
            <person name="Reuveni E."/>
            <person name="Sukno S."/>
            <person name="Sherman A."/>
            <person name="Thon M."/>
            <person name="Fluhr R."/>
            <person name="Prusky D."/>
        </authorList>
    </citation>
    <scope>NUCLEOTIDE SEQUENCE [LARGE SCALE GENOMIC DNA]</scope>
    <source>
        <strain evidence="2">Cg-14</strain>
    </source>
</reference>
<evidence type="ECO:0000313" key="2">
    <source>
        <dbReference type="Proteomes" id="UP000015530"/>
    </source>
</evidence>
<evidence type="ECO:0000313" key="1">
    <source>
        <dbReference type="EMBL" id="EQB50080.1"/>
    </source>
</evidence>
<dbReference type="Proteomes" id="UP000015530">
    <property type="component" value="Unassembled WGS sequence"/>
</dbReference>
<protein>
    <submittedName>
        <fullName evidence="1">Uncharacterized protein</fullName>
    </submittedName>
</protein>
<accession>T0LPG8</accession>
<gene>
    <name evidence="1" type="ORF">CGLO_10508</name>
</gene>
<proteinExistence type="predicted"/>
<organism evidence="1 2">
    <name type="scientific">Colletotrichum gloeosporioides (strain Cg-14)</name>
    <name type="common">Anthracnose fungus</name>
    <name type="synonym">Glomerella cingulata</name>
    <dbReference type="NCBI Taxonomy" id="1237896"/>
    <lineage>
        <taxon>Eukaryota</taxon>
        <taxon>Fungi</taxon>
        <taxon>Dikarya</taxon>
        <taxon>Ascomycota</taxon>
        <taxon>Pezizomycotina</taxon>
        <taxon>Sordariomycetes</taxon>
        <taxon>Hypocreomycetidae</taxon>
        <taxon>Glomerellales</taxon>
        <taxon>Glomerellaceae</taxon>
        <taxon>Colletotrichum</taxon>
        <taxon>Colletotrichum gloeosporioides species complex</taxon>
    </lineage>
</organism>
<sequence>MAAAKSLVIPVVIVISGCLFPEFSATTSDEINCTNI</sequence>
<name>T0LPG8_COLGC</name>
<dbReference type="AlphaFoldDB" id="T0LPG8"/>
<comment type="caution">
    <text evidence="1">The sequence shown here is derived from an EMBL/GenBank/DDBJ whole genome shotgun (WGS) entry which is preliminary data.</text>
</comment>
<dbReference type="PROSITE" id="PS51257">
    <property type="entry name" value="PROKAR_LIPOPROTEIN"/>
    <property type="match status" value="1"/>
</dbReference>